<gene>
    <name evidence="3" type="ORF">L0661_23170</name>
</gene>
<dbReference type="PROSITE" id="PS50110">
    <property type="entry name" value="RESPONSE_REGULATORY"/>
    <property type="match status" value="1"/>
</dbReference>
<dbReference type="GO" id="GO:0000160">
    <property type="term" value="P:phosphorelay signal transduction system"/>
    <property type="evidence" value="ECO:0007669"/>
    <property type="project" value="InterPro"/>
</dbReference>
<organism evidence="3 4">
    <name type="scientific">Dyadobacter chenhuakuii</name>
    <dbReference type="NCBI Taxonomy" id="2909339"/>
    <lineage>
        <taxon>Bacteria</taxon>
        <taxon>Pseudomonadati</taxon>
        <taxon>Bacteroidota</taxon>
        <taxon>Cytophagia</taxon>
        <taxon>Cytophagales</taxon>
        <taxon>Spirosomataceae</taxon>
        <taxon>Dyadobacter</taxon>
    </lineage>
</organism>
<dbReference type="AlphaFoldDB" id="A0A9X1QJ43"/>
<dbReference type="InterPro" id="IPR011006">
    <property type="entry name" value="CheY-like_superfamily"/>
</dbReference>
<sequence length="140" mass="16133">MNKDGDIIIIEDDQDDQLLIEQAFQELGYTNKRIYFPDGLEALTYLDGQTPLPFIILSDINLPKLDGLELRRRLKENASLNLKCIPYLYFTTALNQDVVIEAYSTSAQGFFVKPSDFNEIKETLKSIVEYWKRCASPNNF</sequence>
<dbReference type="SUPFAM" id="SSF52172">
    <property type="entry name" value="CheY-like"/>
    <property type="match status" value="1"/>
</dbReference>
<name>A0A9X1QJ43_9BACT</name>
<proteinExistence type="predicted"/>
<evidence type="ECO:0000313" key="3">
    <source>
        <dbReference type="EMBL" id="MCF2501242.1"/>
    </source>
</evidence>
<accession>A0A9X1QJ43</accession>
<reference evidence="3" key="1">
    <citation type="submission" date="2022-01" db="EMBL/GenBank/DDBJ databases">
        <title>Novel species in genus Dyadobacter.</title>
        <authorList>
            <person name="Ma C."/>
        </authorList>
    </citation>
    <scope>NUCLEOTIDE SEQUENCE</scope>
    <source>
        <strain evidence="3">CY357</strain>
    </source>
</reference>
<dbReference type="SMART" id="SM00448">
    <property type="entry name" value="REC"/>
    <property type="match status" value="1"/>
</dbReference>
<dbReference type="PANTHER" id="PTHR44520:SF2">
    <property type="entry name" value="RESPONSE REGULATOR RCP1"/>
    <property type="match status" value="1"/>
</dbReference>
<dbReference type="Pfam" id="PF00072">
    <property type="entry name" value="Response_reg"/>
    <property type="match status" value="1"/>
</dbReference>
<evidence type="ECO:0000256" key="1">
    <source>
        <dbReference type="PROSITE-ProRule" id="PRU00169"/>
    </source>
</evidence>
<dbReference type="Gene3D" id="3.40.50.2300">
    <property type="match status" value="1"/>
</dbReference>
<evidence type="ECO:0000259" key="2">
    <source>
        <dbReference type="PROSITE" id="PS50110"/>
    </source>
</evidence>
<feature type="domain" description="Response regulatory" evidence="2">
    <location>
        <begin position="6"/>
        <end position="128"/>
    </location>
</feature>
<keyword evidence="1" id="KW-0597">Phosphoprotein</keyword>
<dbReference type="PANTHER" id="PTHR44520">
    <property type="entry name" value="RESPONSE REGULATOR RCP1-RELATED"/>
    <property type="match status" value="1"/>
</dbReference>
<dbReference type="RefSeq" id="WP_235179450.1">
    <property type="nucleotide sequence ID" value="NZ_JAKFFV010000018.1"/>
</dbReference>
<evidence type="ECO:0000313" key="4">
    <source>
        <dbReference type="Proteomes" id="UP001139411"/>
    </source>
</evidence>
<protein>
    <submittedName>
        <fullName evidence="3">Response regulator</fullName>
    </submittedName>
</protein>
<dbReference type="InterPro" id="IPR052893">
    <property type="entry name" value="TCS_response_regulator"/>
</dbReference>
<dbReference type="EMBL" id="JAKFFV010000018">
    <property type="protein sequence ID" value="MCF2501242.1"/>
    <property type="molecule type" value="Genomic_DNA"/>
</dbReference>
<feature type="modified residue" description="4-aspartylphosphate" evidence="1">
    <location>
        <position position="59"/>
    </location>
</feature>
<dbReference type="InterPro" id="IPR001789">
    <property type="entry name" value="Sig_transdc_resp-reg_receiver"/>
</dbReference>
<dbReference type="Proteomes" id="UP001139411">
    <property type="component" value="Unassembled WGS sequence"/>
</dbReference>
<comment type="caution">
    <text evidence="3">The sequence shown here is derived from an EMBL/GenBank/DDBJ whole genome shotgun (WGS) entry which is preliminary data.</text>
</comment>